<dbReference type="PANTHER" id="PTHR46025">
    <property type="entry name" value="XYLOSYLTRANSFERASE OXT"/>
    <property type="match status" value="1"/>
</dbReference>
<dbReference type="EMBL" id="VCEB01000002">
    <property type="protein sequence ID" value="KAB0383538.1"/>
    <property type="molecule type" value="Genomic_DNA"/>
</dbReference>
<dbReference type="InterPro" id="IPR003406">
    <property type="entry name" value="Glyco_trans_14"/>
</dbReference>
<dbReference type="InterPro" id="IPR024448">
    <property type="entry name" value="XylT_C"/>
</dbReference>
<evidence type="ECO:0000313" key="22">
    <source>
        <dbReference type="Proteomes" id="UP000326062"/>
    </source>
</evidence>
<dbReference type="Pfam" id="PF12529">
    <property type="entry name" value="Xylo_C"/>
    <property type="match status" value="1"/>
</dbReference>
<evidence type="ECO:0000256" key="6">
    <source>
        <dbReference type="ARBA" id="ARBA00011245"/>
    </source>
</evidence>
<dbReference type="Proteomes" id="UP000326062">
    <property type="component" value="Chromosome 2"/>
</dbReference>
<dbReference type="AlphaFoldDB" id="A0A5J5MSZ7"/>
<comment type="pathway">
    <text evidence="3">Glycan metabolism; chondroitin sulfate biosynthesis.</text>
</comment>
<comment type="catalytic activity">
    <reaction evidence="18">
        <text>UDP-alpha-D-xylose + L-seryl-[protein] = 3-O-(beta-D-xylosyl)-L-seryl-[protein] + UDP + H(+)</text>
        <dbReference type="Rhea" id="RHEA:50192"/>
        <dbReference type="Rhea" id="RHEA-COMP:9863"/>
        <dbReference type="Rhea" id="RHEA-COMP:12567"/>
        <dbReference type="ChEBI" id="CHEBI:15378"/>
        <dbReference type="ChEBI" id="CHEBI:29999"/>
        <dbReference type="ChEBI" id="CHEBI:57632"/>
        <dbReference type="ChEBI" id="CHEBI:58223"/>
        <dbReference type="ChEBI" id="CHEBI:132085"/>
        <dbReference type="EC" id="2.4.2.26"/>
    </reaction>
</comment>
<dbReference type="UniPathway" id="UPA00755"/>
<evidence type="ECO:0000256" key="17">
    <source>
        <dbReference type="ARBA" id="ARBA00032285"/>
    </source>
</evidence>
<keyword evidence="10" id="KW-0808">Transferase</keyword>
<reference evidence="21 22" key="1">
    <citation type="submission" date="2019-06" db="EMBL/GenBank/DDBJ databases">
        <title>Discovery of a novel chromosome fission-fusion reversal in muntjac.</title>
        <authorList>
            <person name="Mudd A.B."/>
            <person name="Bredeson J.V."/>
            <person name="Baum R."/>
            <person name="Hockemeyer D."/>
            <person name="Rokhsar D.S."/>
        </authorList>
    </citation>
    <scope>NUCLEOTIDE SEQUENCE [LARGE SCALE GENOMIC DNA]</scope>
    <source>
        <strain evidence="21">UCam_UCB_Mr</strain>
        <tissue evidence="21">Fibroblast cell line</tissue>
    </source>
</reference>
<evidence type="ECO:0000256" key="9">
    <source>
        <dbReference type="ARBA" id="ARBA00022676"/>
    </source>
</evidence>
<comment type="caution">
    <text evidence="21">The sequence shown here is derived from an EMBL/GenBank/DDBJ whole genome shotgun (WGS) entry which is preliminary data.</text>
</comment>
<comment type="similarity">
    <text evidence="5">Belongs to the glycosyltransferase 14 family. XylT subfamily.</text>
</comment>
<evidence type="ECO:0000256" key="12">
    <source>
        <dbReference type="ARBA" id="ARBA00023034"/>
    </source>
</evidence>
<keyword evidence="14" id="KW-1015">Disulfide bond</keyword>
<proteinExistence type="inferred from homology"/>
<evidence type="ECO:0000256" key="14">
    <source>
        <dbReference type="ARBA" id="ARBA00023157"/>
    </source>
</evidence>
<feature type="domain" description="Xylosyltransferase C-terminal" evidence="20">
    <location>
        <begin position="354"/>
        <end position="533"/>
    </location>
</feature>
<accession>A0A5J5MSZ7</accession>
<evidence type="ECO:0000256" key="7">
    <source>
        <dbReference type="ARBA" id="ARBA00011972"/>
    </source>
</evidence>
<dbReference type="UniPathway" id="UPA00756"/>
<dbReference type="GO" id="GO:0046872">
    <property type="term" value="F:metal ion binding"/>
    <property type="evidence" value="ECO:0007669"/>
    <property type="project" value="UniProtKB-KW"/>
</dbReference>
<dbReference type="Pfam" id="PF02485">
    <property type="entry name" value="Branch"/>
    <property type="match status" value="1"/>
</dbReference>
<evidence type="ECO:0000256" key="15">
    <source>
        <dbReference type="ARBA" id="ARBA00023180"/>
    </source>
</evidence>
<evidence type="ECO:0000259" key="20">
    <source>
        <dbReference type="Pfam" id="PF12529"/>
    </source>
</evidence>
<keyword evidence="11" id="KW-0479">Metal-binding</keyword>
<dbReference type="GO" id="GO:0050650">
    <property type="term" value="P:chondroitin sulfate proteoglycan biosynthetic process"/>
    <property type="evidence" value="ECO:0007669"/>
    <property type="project" value="TreeGrafter"/>
</dbReference>
<comment type="subcellular location">
    <subcellularLocation>
        <location evidence="2">Golgi apparatus membrane</location>
        <topology evidence="2">Single-pass type II membrane protein</topology>
    </subcellularLocation>
</comment>
<keyword evidence="9" id="KW-0328">Glycosyltransferase</keyword>
<evidence type="ECO:0000256" key="4">
    <source>
        <dbReference type="ARBA" id="ARBA00005093"/>
    </source>
</evidence>
<evidence type="ECO:0000256" key="13">
    <source>
        <dbReference type="ARBA" id="ARBA00023136"/>
    </source>
</evidence>
<evidence type="ECO:0000256" key="18">
    <source>
        <dbReference type="ARBA" id="ARBA00047847"/>
    </source>
</evidence>
<evidence type="ECO:0000256" key="10">
    <source>
        <dbReference type="ARBA" id="ARBA00022679"/>
    </source>
</evidence>
<evidence type="ECO:0000256" key="19">
    <source>
        <dbReference type="SAM" id="MobiDB-lite"/>
    </source>
</evidence>
<feature type="region of interest" description="Disordered" evidence="19">
    <location>
        <begin position="1"/>
        <end position="24"/>
    </location>
</feature>
<comment type="pathway">
    <text evidence="4">Glycan metabolism; heparan sulfate biosynthesis.</text>
</comment>
<feature type="compositionally biased region" description="Basic residues" evidence="19">
    <location>
        <begin position="1"/>
        <end position="15"/>
    </location>
</feature>
<evidence type="ECO:0000256" key="5">
    <source>
        <dbReference type="ARBA" id="ARBA00010195"/>
    </source>
</evidence>
<feature type="non-terminal residue" evidence="21">
    <location>
        <position position="1"/>
    </location>
</feature>
<evidence type="ECO:0000256" key="11">
    <source>
        <dbReference type="ARBA" id="ARBA00022723"/>
    </source>
</evidence>
<evidence type="ECO:0000256" key="8">
    <source>
        <dbReference type="ARBA" id="ARBA00015604"/>
    </source>
</evidence>
<keyword evidence="22" id="KW-1185">Reference proteome</keyword>
<evidence type="ECO:0000256" key="16">
    <source>
        <dbReference type="ARBA" id="ARBA00030536"/>
    </source>
</evidence>
<dbReference type="GO" id="GO:0015012">
    <property type="term" value="P:heparan sulfate proteoglycan biosynthetic process"/>
    <property type="evidence" value="ECO:0007669"/>
    <property type="project" value="UniProtKB-UniPathway"/>
</dbReference>
<dbReference type="InterPro" id="IPR043538">
    <property type="entry name" value="XYLT"/>
</dbReference>
<dbReference type="GO" id="GO:0000139">
    <property type="term" value="C:Golgi membrane"/>
    <property type="evidence" value="ECO:0007669"/>
    <property type="project" value="UniProtKB-SubCell"/>
</dbReference>
<evidence type="ECO:0000256" key="3">
    <source>
        <dbReference type="ARBA" id="ARBA00004840"/>
    </source>
</evidence>
<evidence type="ECO:0000313" key="21">
    <source>
        <dbReference type="EMBL" id="KAB0383538.1"/>
    </source>
</evidence>
<dbReference type="EC" id="2.4.2.26" evidence="7"/>
<name>A0A5J5MSZ7_MUNRE</name>
<gene>
    <name evidence="21" type="ORF">FD755_005455</name>
</gene>
<keyword evidence="13" id="KW-0472">Membrane</keyword>
<evidence type="ECO:0000256" key="1">
    <source>
        <dbReference type="ARBA" id="ARBA00001968"/>
    </source>
</evidence>
<keyword evidence="15" id="KW-0325">Glycoprotein</keyword>
<keyword evidence="12" id="KW-0333">Golgi apparatus</keyword>
<comment type="cofactor">
    <cofactor evidence="1">
        <name>a divalent metal cation</name>
        <dbReference type="ChEBI" id="CHEBI:60240"/>
    </cofactor>
</comment>
<protein>
    <recommendedName>
        <fullName evidence="8">Xylosyltransferase 1</fullName>
        <ecNumber evidence="7">2.4.2.26</ecNumber>
    </recommendedName>
    <alternativeName>
        <fullName evidence="16">Peptide O-xylosyltransferase 1</fullName>
    </alternativeName>
    <alternativeName>
        <fullName evidence="17">Xylosyltransferase I</fullName>
    </alternativeName>
</protein>
<sequence length="700" mass="78602">RQRQPCSRKKQKVRGQGRWWGSQGAGVWNHNCGRQGHGPPPSSHPHPILWGNTEGATLSQFPSRLVRNLGSPRRRKESGALKERELSQVLKEEKRTIFVFPTLLCLSLYNSVSCSRPEPNSPHLCDLSGFPRQSQQERSVGRGFSGVYAGQPGPNCLRAGGPRPRLSAAAAHVQGHLPQGPLLLHPRGQGEARALTAPFIRKQGLDRLFLECDAHMWRLGDRRIPEGIAVDGGSDWFLLNRKFVEYVTFSTDDLVTKMKQFYSYTLLPAESFFHTVLENSPHCDTMVDNNLRITNWNRKLGCKCQYKHIVDWCGCSPNDFKPQDFHRFQQTARPTFFARKFEAVVSQEIIGQLDYYLYGNYPAGTPGLRSYWENIYDEPDGIHSLSDVALSLYHSFSRLGLRRAEASLHAPGESSCRYYPMGHPASVHLYFLADRFQGFLIKHHATNLAVSKLETLETWVMPKKVFKIASPPSDFGRLQFSEVGTDWDAKERLFRNFGGLLGPMDEPVGMQKWGKGPNVTVTVIWVDPVNIIAATYDILIESTAEFTHYKPPLNLPLRPGVWTVKILHHWVPVAETKFLVAPLTFSNRQPIKPEEALRLHNGPLRSAYMEQSFQSLNPVLSLPINPAQVEQARRNAASAGATLERWLDSLVGGMWTAMDICATGPSACPVMQTCSQTAWSSFSPDPKSELGAVKPDGRLR</sequence>
<organism evidence="21 22">
    <name type="scientific">Muntiacus reevesi</name>
    <name type="common">Reeves' muntjac</name>
    <name type="synonym">Cervus reevesi</name>
    <dbReference type="NCBI Taxonomy" id="9886"/>
    <lineage>
        <taxon>Eukaryota</taxon>
        <taxon>Metazoa</taxon>
        <taxon>Chordata</taxon>
        <taxon>Craniata</taxon>
        <taxon>Vertebrata</taxon>
        <taxon>Euteleostomi</taxon>
        <taxon>Mammalia</taxon>
        <taxon>Eutheria</taxon>
        <taxon>Laurasiatheria</taxon>
        <taxon>Artiodactyla</taxon>
        <taxon>Ruminantia</taxon>
        <taxon>Pecora</taxon>
        <taxon>Cervidae</taxon>
        <taxon>Muntiacinae</taxon>
        <taxon>Muntiacus</taxon>
    </lineage>
</organism>
<dbReference type="PANTHER" id="PTHR46025:SF2">
    <property type="entry name" value="XYLOSYLTRANSFERASE 1"/>
    <property type="match status" value="1"/>
</dbReference>
<dbReference type="GO" id="GO:0030158">
    <property type="term" value="F:protein xylosyltransferase activity"/>
    <property type="evidence" value="ECO:0007669"/>
    <property type="project" value="UniProtKB-EC"/>
</dbReference>
<evidence type="ECO:0000256" key="2">
    <source>
        <dbReference type="ARBA" id="ARBA00004323"/>
    </source>
</evidence>
<comment type="subunit">
    <text evidence="6">Monomer.</text>
</comment>
<feature type="region of interest" description="Disordered" evidence="19">
    <location>
        <begin position="681"/>
        <end position="700"/>
    </location>
</feature>